<evidence type="ECO:0000313" key="2">
    <source>
        <dbReference type="EMBL" id="MFC4349785.1"/>
    </source>
</evidence>
<evidence type="ECO:0000313" key="3">
    <source>
        <dbReference type="Proteomes" id="UP001595776"/>
    </source>
</evidence>
<keyword evidence="3" id="KW-1185">Reference proteome</keyword>
<keyword evidence="1" id="KW-1133">Transmembrane helix</keyword>
<feature type="transmembrane region" description="Helical" evidence="1">
    <location>
        <begin position="51"/>
        <end position="72"/>
    </location>
</feature>
<organism evidence="2 3">
    <name type="scientific">Kordiimonas lipolytica</name>
    <dbReference type="NCBI Taxonomy" id="1662421"/>
    <lineage>
        <taxon>Bacteria</taxon>
        <taxon>Pseudomonadati</taxon>
        <taxon>Pseudomonadota</taxon>
        <taxon>Alphaproteobacteria</taxon>
        <taxon>Kordiimonadales</taxon>
        <taxon>Kordiimonadaceae</taxon>
        <taxon>Kordiimonas</taxon>
    </lineage>
</organism>
<protein>
    <recommendedName>
        <fullName evidence="4">DUF4405 domain-containing protein</fullName>
    </recommendedName>
</protein>
<evidence type="ECO:0008006" key="4">
    <source>
        <dbReference type="Google" id="ProtNLM"/>
    </source>
</evidence>
<comment type="caution">
    <text evidence="2">The sequence shown here is derived from an EMBL/GenBank/DDBJ whole genome shotgun (WGS) entry which is preliminary data.</text>
</comment>
<keyword evidence="1" id="KW-0472">Membrane</keyword>
<evidence type="ECO:0000256" key="1">
    <source>
        <dbReference type="SAM" id="Phobius"/>
    </source>
</evidence>
<feature type="transmembrane region" description="Helical" evidence="1">
    <location>
        <begin position="84"/>
        <end position="108"/>
    </location>
</feature>
<name>A0ABV8UFZ6_9PROT</name>
<accession>A0ABV8UFZ6</accession>
<keyword evidence="1" id="KW-0812">Transmembrane</keyword>
<gene>
    <name evidence="2" type="ORF">ACFO5Q_18185</name>
</gene>
<feature type="transmembrane region" description="Helical" evidence="1">
    <location>
        <begin position="12"/>
        <end position="31"/>
    </location>
</feature>
<dbReference type="EMBL" id="JBHSCR010000036">
    <property type="protein sequence ID" value="MFC4349785.1"/>
    <property type="molecule type" value="Genomic_DNA"/>
</dbReference>
<dbReference type="RefSeq" id="WP_068144621.1">
    <property type="nucleotide sequence ID" value="NZ_JBHSCR010000036.1"/>
</dbReference>
<feature type="transmembrane region" description="Helical" evidence="1">
    <location>
        <begin position="114"/>
        <end position="133"/>
    </location>
</feature>
<dbReference type="Proteomes" id="UP001595776">
    <property type="component" value="Unassembled WGS sequence"/>
</dbReference>
<sequence>MKGYPKSFRPMLYGVSLATLVTGLLLVPTFLDMRLEWDVPWRLEFSMRLPVVAAHALVAFWLLMLFGATWTVHIRHGWRIRGNLVSGFTLVGGMLLLAVTGVGIYYFGDEDLSLLSSAAHTLAGIIAPLFLFYHISVGKFRAREHRAGVLLQRKA</sequence>
<reference evidence="3" key="1">
    <citation type="journal article" date="2019" name="Int. J. Syst. Evol. Microbiol.">
        <title>The Global Catalogue of Microorganisms (GCM) 10K type strain sequencing project: providing services to taxonomists for standard genome sequencing and annotation.</title>
        <authorList>
            <consortium name="The Broad Institute Genomics Platform"/>
            <consortium name="The Broad Institute Genome Sequencing Center for Infectious Disease"/>
            <person name="Wu L."/>
            <person name="Ma J."/>
        </authorList>
    </citation>
    <scope>NUCLEOTIDE SEQUENCE [LARGE SCALE GENOMIC DNA]</scope>
    <source>
        <strain evidence="3">CGMCC 1.15304</strain>
    </source>
</reference>
<proteinExistence type="predicted"/>